<name>A0AAD1S6Y6_PELCU</name>
<proteinExistence type="predicted"/>
<evidence type="ECO:0000313" key="2">
    <source>
        <dbReference type="EMBL" id="CAH2293987.1"/>
    </source>
</evidence>
<evidence type="ECO:0000256" key="1">
    <source>
        <dbReference type="SAM" id="MobiDB-lite"/>
    </source>
</evidence>
<evidence type="ECO:0000313" key="3">
    <source>
        <dbReference type="Proteomes" id="UP001295444"/>
    </source>
</evidence>
<reference evidence="2" key="1">
    <citation type="submission" date="2022-03" db="EMBL/GenBank/DDBJ databases">
        <authorList>
            <person name="Alioto T."/>
            <person name="Alioto T."/>
            <person name="Gomez Garrido J."/>
        </authorList>
    </citation>
    <scope>NUCLEOTIDE SEQUENCE</scope>
</reference>
<feature type="region of interest" description="Disordered" evidence="1">
    <location>
        <begin position="34"/>
        <end position="63"/>
    </location>
</feature>
<dbReference type="Proteomes" id="UP001295444">
    <property type="component" value="Chromosome 05"/>
</dbReference>
<dbReference type="AlphaFoldDB" id="A0AAD1S6Y6"/>
<accession>A0AAD1S6Y6</accession>
<dbReference type="EMBL" id="OW240916">
    <property type="protein sequence ID" value="CAH2293987.1"/>
    <property type="molecule type" value="Genomic_DNA"/>
</dbReference>
<organism evidence="2 3">
    <name type="scientific">Pelobates cultripes</name>
    <name type="common">Western spadefoot toad</name>
    <dbReference type="NCBI Taxonomy" id="61616"/>
    <lineage>
        <taxon>Eukaryota</taxon>
        <taxon>Metazoa</taxon>
        <taxon>Chordata</taxon>
        <taxon>Craniata</taxon>
        <taxon>Vertebrata</taxon>
        <taxon>Euteleostomi</taxon>
        <taxon>Amphibia</taxon>
        <taxon>Batrachia</taxon>
        <taxon>Anura</taxon>
        <taxon>Pelobatoidea</taxon>
        <taxon>Pelobatidae</taxon>
        <taxon>Pelobates</taxon>
    </lineage>
</organism>
<keyword evidence="3" id="KW-1185">Reference proteome</keyword>
<protein>
    <submittedName>
        <fullName evidence="2">Uncharacterized protein</fullName>
    </submittedName>
</protein>
<sequence>MDRSTNGKTPSHCIPLNSNHITCNSSAGKLQLSSQTVQEGVANDPSHVLRPKNKRKGENLQGT</sequence>
<gene>
    <name evidence="2" type="ORF">PECUL_23A007317</name>
</gene>